<feature type="region of interest" description="Disordered" evidence="1">
    <location>
        <begin position="628"/>
        <end position="651"/>
    </location>
</feature>
<accession>A0A9P4UZY0</accession>
<dbReference type="PANTHER" id="PTHR37535">
    <property type="entry name" value="FLUG DOMAIN PROTEIN"/>
    <property type="match status" value="1"/>
</dbReference>
<dbReference type="Proteomes" id="UP000799444">
    <property type="component" value="Unassembled WGS sequence"/>
</dbReference>
<evidence type="ECO:0000313" key="2">
    <source>
        <dbReference type="EMBL" id="KAF2731443.1"/>
    </source>
</evidence>
<dbReference type="InterPro" id="IPR021842">
    <property type="entry name" value="DUF3435"/>
</dbReference>
<evidence type="ECO:0000313" key="3">
    <source>
        <dbReference type="Proteomes" id="UP000799444"/>
    </source>
</evidence>
<reference evidence="2" key="1">
    <citation type="journal article" date="2020" name="Stud. Mycol.">
        <title>101 Dothideomycetes genomes: a test case for predicting lifestyles and emergence of pathogens.</title>
        <authorList>
            <person name="Haridas S."/>
            <person name="Albert R."/>
            <person name="Binder M."/>
            <person name="Bloem J."/>
            <person name="Labutti K."/>
            <person name="Salamov A."/>
            <person name="Andreopoulos B."/>
            <person name="Baker S."/>
            <person name="Barry K."/>
            <person name="Bills G."/>
            <person name="Bluhm B."/>
            <person name="Cannon C."/>
            <person name="Castanera R."/>
            <person name="Culley D."/>
            <person name="Daum C."/>
            <person name="Ezra D."/>
            <person name="Gonzalez J."/>
            <person name="Henrissat B."/>
            <person name="Kuo A."/>
            <person name="Liang C."/>
            <person name="Lipzen A."/>
            <person name="Lutzoni F."/>
            <person name="Magnuson J."/>
            <person name="Mondo S."/>
            <person name="Nolan M."/>
            <person name="Ohm R."/>
            <person name="Pangilinan J."/>
            <person name="Park H.-J."/>
            <person name="Ramirez L."/>
            <person name="Alfaro M."/>
            <person name="Sun H."/>
            <person name="Tritt A."/>
            <person name="Yoshinaga Y."/>
            <person name="Zwiers L.-H."/>
            <person name="Turgeon B."/>
            <person name="Goodwin S."/>
            <person name="Spatafora J."/>
            <person name="Crous P."/>
            <person name="Grigoriev I."/>
        </authorList>
    </citation>
    <scope>NUCLEOTIDE SEQUENCE</scope>
    <source>
        <strain evidence="2">CBS 125425</strain>
    </source>
</reference>
<feature type="compositionally biased region" description="Acidic residues" evidence="1">
    <location>
        <begin position="64"/>
        <end position="74"/>
    </location>
</feature>
<dbReference type="Pfam" id="PF11917">
    <property type="entry name" value="DUF3435"/>
    <property type="match status" value="1"/>
</dbReference>
<evidence type="ECO:0000256" key="1">
    <source>
        <dbReference type="SAM" id="MobiDB-lite"/>
    </source>
</evidence>
<feature type="compositionally biased region" description="Basic and acidic residues" evidence="1">
    <location>
        <begin position="632"/>
        <end position="649"/>
    </location>
</feature>
<comment type="caution">
    <text evidence="2">The sequence shown here is derived from an EMBL/GenBank/DDBJ whole genome shotgun (WGS) entry which is preliminary data.</text>
</comment>
<dbReference type="OrthoDB" id="5426797at2759"/>
<keyword evidence="3" id="KW-1185">Reference proteome</keyword>
<name>A0A9P4UZY0_9PLEO</name>
<protein>
    <recommendedName>
        <fullName evidence="4">C2H2-type domain-containing protein</fullName>
    </recommendedName>
</protein>
<feature type="compositionally biased region" description="Polar residues" evidence="1">
    <location>
        <begin position="36"/>
        <end position="46"/>
    </location>
</feature>
<gene>
    <name evidence="2" type="ORF">EJ04DRAFT_554701</name>
</gene>
<feature type="region of interest" description="Disordered" evidence="1">
    <location>
        <begin position="1"/>
        <end position="74"/>
    </location>
</feature>
<dbReference type="AlphaFoldDB" id="A0A9P4UZY0"/>
<organism evidence="2 3">
    <name type="scientific">Polyplosphaeria fusca</name>
    <dbReference type="NCBI Taxonomy" id="682080"/>
    <lineage>
        <taxon>Eukaryota</taxon>
        <taxon>Fungi</taxon>
        <taxon>Dikarya</taxon>
        <taxon>Ascomycota</taxon>
        <taxon>Pezizomycotina</taxon>
        <taxon>Dothideomycetes</taxon>
        <taxon>Pleosporomycetidae</taxon>
        <taxon>Pleosporales</taxon>
        <taxon>Tetraplosphaeriaceae</taxon>
        <taxon>Polyplosphaeria</taxon>
    </lineage>
</organism>
<evidence type="ECO:0008006" key="4">
    <source>
        <dbReference type="Google" id="ProtNLM"/>
    </source>
</evidence>
<proteinExistence type="predicted"/>
<dbReference type="EMBL" id="ML996195">
    <property type="protein sequence ID" value="KAF2731443.1"/>
    <property type="molecule type" value="Genomic_DNA"/>
</dbReference>
<sequence>MSTKVIGQRGRRTRFKGVGSRPTAPAVKMGKGRASLSITAPTTSQAAFDKDMDSDPSSYSDSYSDPDTDLDALSDAETEPDVGIVPSISGHEFCSKIQKQTRKSPEDLLRRCESYTFKSYLYWRKTVSRIKKESAIDAYWNRIGMYYHHVTGFAMRIEVLRDVRNWIPSLELDRSKKEKLAMYVQTLYAIIHALWVYDTKPLPGFVRIQISLLLLLSVATGTRPGAVVESASNKGSNKALCFKDVELMKVRSISDPNKSTIVVNVNLEHVKNKSKDGTPKKFTFRLEGLPALCIVLHFLGIGEGRSAFRNDFKIVQQIFDLVIPAERNMLRIRWKQELLDKPFFCDFDHTPDGGRMREVRAFPYAKYRDVFIRLGLVLGIEERLELYQLRRASGHNINSAVTTAERNQTMDQSGDTYERYYTPTHIARDFQAIYFGTPSQDELVRSVASMGLSRDRRAPTELNDVQQKEVRNDPLLAALREEREGYKRELNNRRFYPLSKARGTEIHEKYEKTKKDLARTYQQLQRLQLRQIIRKFHDSIDTDEIARQLSGKAPEEVLILPTVEFEHRERATIAAMLFKPIKTDRTRVRFVQTLVRLFPLRETRRPKATKRAAAEFVFESYGAAAPSRWKKTRDGSQKPTATHDGKGFKQEPNLSECGDVVEIGHRHPYPNVPPHPVCGFCYGNKLFTHKQRTKHWERKDVRKNHVKTHLREVEYQGGFECAYPNCRSMLDGGMHFLRHSLDVHKVAH</sequence>
<dbReference type="PANTHER" id="PTHR37535:SF3">
    <property type="entry name" value="FLUG DOMAIN-CONTAINING PROTEIN"/>
    <property type="match status" value="1"/>
</dbReference>